<proteinExistence type="predicted"/>
<sequence>MTVLKKKKSTTKTTKPAKKTSISNTTNKSIYSKQNIKKKLNEFGDNDAL</sequence>
<evidence type="ECO:0000313" key="3">
    <source>
        <dbReference type="Proteomes" id="UP000295260"/>
    </source>
</evidence>
<evidence type="ECO:0000256" key="1">
    <source>
        <dbReference type="SAM" id="MobiDB-lite"/>
    </source>
</evidence>
<keyword evidence="3" id="KW-1185">Reference proteome</keyword>
<evidence type="ECO:0000313" key="2">
    <source>
        <dbReference type="EMBL" id="TDP60933.1"/>
    </source>
</evidence>
<feature type="compositionally biased region" description="Basic residues" evidence="1">
    <location>
        <begin position="1"/>
        <end position="18"/>
    </location>
</feature>
<dbReference type="Proteomes" id="UP000295260">
    <property type="component" value="Unassembled WGS sequence"/>
</dbReference>
<feature type="region of interest" description="Disordered" evidence="1">
    <location>
        <begin position="1"/>
        <end position="28"/>
    </location>
</feature>
<comment type="caution">
    <text evidence="2">The sequence shown here is derived from an EMBL/GenBank/DDBJ whole genome shotgun (WGS) entry which is preliminary data.</text>
</comment>
<accession>A0A4R6QG50</accession>
<gene>
    <name evidence="2" type="ORF">BC748_0535</name>
</gene>
<name>A0A4R6QG50_9FLAO</name>
<reference evidence="2 3" key="1">
    <citation type="submission" date="2019-03" db="EMBL/GenBank/DDBJ databases">
        <title>Genomic Encyclopedia of Archaeal and Bacterial Type Strains, Phase II (KMG-II): from individual species to whole genera.</title>
        <authorList>
            <person name="Goeker M."/>
        </authorList>
    </citation>
    <scope>NUCLEOTIDE SEQUENCE [LARGE SCALE GENOMIC DNA]</scope>
    <source>
        <strain evidence="2 3">DSM 25687</strain>
    </source>
</reference>
<protein>
    <submittedName>
        <fullName evidence="2">Uncharacterized protein</fullName>
    </submittedName>
</protein>
<organism evidence="2 3">
    <name type="scientific">Flavobacterium dankookense</name>
    <dbReference type="NCBI Taxonomy" id="706186"/>
    <lineage>
        <taxon>Bacteria</taxon>
        <taxon>Pseudomonadati</taxon>
        <taxon>Bacteroidota</taxon>
        <taxon>Flavobacteriia</taxon>
        <taxon>Flavobacteriales</taxon>
        <taxon>Flavobacteriaceae</taxon>
        <taxon>Flavobacterium</taxon>
    </lineage>
</organism>
<dbReference type="AlphaFoldDB" id="A0A4R6QG50"/>
<dbReference type="EMBL" id="SNXR01000011">
    <property type="protein sequence ID" value="TDP60933.1"/>
    <property type="molecule type" value="Genomic_DNA"/>
</dbReference>